<dbReference type="OrthoDB" id="9802824at2"/>
<dbReference type="GO" id="GO:0000287">
    <property type="term" value="F:magnesium ion binding"/>
    <property type="evidence" value="ECO:0007669"/>
    <property type="project" value="TreeGrafter"/>
</dbReference>
<evidence type="ECO:0000313" key="17">
    <source>
        <dbReference type="EMBL" id="SJZ42792.1"/>
    </source>
</evidence>
<dbReference type="EMBL" id="FUWX01000005">
    <property type="protein sequence ID" value="SJZ42792.1"/>
    <property type="molecule type" value="Genomic_DNA"/>
</dbReference>
<feature type="domain" description="Phosphoribosyltransferase" evidence="16">
    <location>
        <begin position="14"/>
        <end position="161"/>
    </location>
</feature>
<keyword evidence="12 15" id="KW-0460">Magnesium</keyword>
<dbReference type="InterPro" id="IPR029057">
    <property type="entry name" value="PRTase-like"/>
</dbReference>
<dbReference type="EC" id="2.4.2.8" evidence="5 15"/>
<dbReference type="GO" id="GO:0052657">
    <property type="term" value="F:guanine phosphoribosyltransferase activity"/>
    <property type="evidence" value="ECO:0007669"/>
    <property type="project" value="UniProtKB-ARBA"/>
</dbReference>
<dbReference type="GO" id="GO:0000166">
    <property type="term" value="F:nucleotide binding"/>
    <property type="evidence" value="ECO:0007669"/>
    <property type="project" value="UniProtKB-KW"/>
</dbReference>
<keyword evidence="11 15" id="KW-0547">Nucleotide-binding</keyword>
<evidence type="ECO:0000256" key="10">
    <source>
        <dbReference type="ARBA" id="ARBA00022726"/>
    </source>
</evidence>
<keyword evidence="6 15" id="KW-0963">Cytoplasm</keyword>
<sequence>MNYKKIDVDVMISQEEIQKRIKELAREIEKDYEGKELICLGLLKGSIMFMADLLKEVNLPLAMDFMKVSSYHGGTDSTGVVKILKDVDLDITGKNILIIEDIIDTGLTLQYVKNFLGSKKPNEIKVCSLLDKPSRRKVEMVGEYIGFEIPDEFVLGYGLDYDEYYRNLPFVGKVSK</sequence>
<evidence type="ECO:0000256" key="12">
    <source>
        <dbReference type="ARBA" id="ARBA00022842"/>
    </source>
</evidence>
<comment type="catalytic activity">
    <reaction evidence="14">
        <text>IMP + diphosphate = hypoxanthine + 5-phospho-alpha-D-ribose 1-diphosphate</text>
        <dbReference type="Rhea" id="RHEA:17973"/>
        <dbReference type="ChEBI" id="CHEBI:17368"/>
        <dbReference type="ChEBI" id="CHEBI:33019"/>
        <dbReference type="ChEBI" id="CHEBI:58017"/>
        <dbReference type="ChEBI" id="CHEBI:58053"/>
        <dbReference type="EC" id="2.4.2.8"/>
    </reaction>
    <physiologicalReaction direction="right-to-left" evidence="14">
        <dbReference type="Rhea" id="RHEA:17975"/>
    </physiologicalReaction>
</comment>
<dbReference type="GO" id="GO:0006166">
    <property type="term" value="P:purine ribonucleoside salvage"/>
    <property type="evidence" value="ECO:0007669"/>
    <property type="project" value="UniProtKB-KW"/>
</dbReference>
<evidence type="ECO:0000256" key="6">
    <source>
        <dbReference type="ARBA" id="ARBA00022490"/>
    </source>
</evidence>
<keyword evidence="10 15" id="KW-0660">Purine salvage</keyword>
<dbReference type="AlphaFoldDB" id="A0A1T4KK39"/>
<dbReference type="GO" id="GO:0032264">
    <property type="term" value="P:IMP salvage"/>
    <property type="evidence" value="ECO:0007669"/>
    <property type="project" value="UniProtKB-UniPathway"/>
</dbReference>
<dbReference type="NCBIfam" id="TIGR01203">
    <property type="entry name" value="HGPRTase"/>
    <property type="match status" value="1"/>
</dbReference>
<dbReference type="RefSeq" id="WP_078693004.1">
    <property type="nucleotide sequence ID" value="NZ_FUWX01000005.1"/>
</dbReference>
<gene>
    <name evidence="17" type="ORF">SAMN02745174_00466</name>
</gene>
<dbReference type="InterPro" id="IPR000836">
    <property type="entry name" value="PRTase_dom"/>
</dbReference>
<comment type="subcellular location">
    <subcellularLocation>
        <location evidence="2 15">Cytoplasm</location>
    </subcellularLocation>
</comment>
<dbReference type="PANTHER" id="PTHR43340">
    <property type="entry name" value="HYPOXANTHINE-GUANINE PHOSPHORIBOSYLTRANSFERASE"/>
    <property type="match status" value="1"/>
</dbReference>
<keyword evidence="9 15" id="KW-0479">Metal-binding</keyword>
<keyword evidence="18" id="KW-1185">Reference proteome</keyword>
<comment type="catalytic activity">
    <reaction evidence="13">
        <text>GMP + diphosphate = guanine + 5-phospho-alpha-D-ribose 1-diphosphate</text>
        <dbReference type="Rhea" id="RHEA:25424"/>
        <dbReference type="ChEBI" id="CHEBI:16235"/>
        <dbReference type="ChEBI" id="CHEBI:33019"/>
        <dbReference type="ChEBI" id="CHEBI:58017"/>
        <dbReference type="ChEBI" id="CHEBI:58115"/>
        <dbReference type="EC" id="2.4.2.8"/>
    </reaction>
    <physiologicalReaction direction="right-to-left" evidence="13">
        <dbReference type="Rhea" id="RHEA:25426"/>
    </physiologicalReaction>
</comment>
<dbReference type="GO" id="GO:0006178">
    <property type="term" value="P:guanine salvage"/>
    <property type="evidence" value="ECO:0007669"/>
    <property type="project" value="TreeGrafter"/>
</dbReference>
<reference evidence="17 18" key="1">
    <citation type="submission" date="2017-02" db="EMBL/GenBank/DDBJ databases">
        <authorList>
            <person name="Peterson S.W."/>
        </authorList>
    </citation>
    <scope>NUCLEOTIDE SEQUENCE [LARGE SCALE GENOMIC DNA]</scope>
    <source>
        <strain evidence="17 18">ATCC 700028</strain>
    </source>
</reference>
<dbReference type="STRING" id="180163.SAMN02745174_00466"/>
<dbReference type="PANTHER" id="PTHR43340:SF1">
    <property type="entry name" value="HYPOXANTHINE PHOSPHORIBOSYLTRANSFERASE"/>
    <property type="match status" value="1"/>
</dbReference>
<dbReference type="Proteomes" id="UP000191153">
    <property type="component" value="Unassembled WGS sequence"/>
</dbReference>
<evidence type="ECO:0000256" key="5">
    <source>
        <dbReference type="ARBA" id="ARBA00011895"/>
    </source>
</evidence>
<accession>A0A1T4KK39</accession>
<evidence type="ECO:0000256" key="2">
    <source>
        <dbReference type="ARBA" id="ARBA00004496"/>
    </source>
</evidence>
<keyword evidence="7 15" id="KW-0328">Glycosyltransferase</keyword>
<comment type="cofactor">
    <cofactor evidence="1 15">
        <name>Mg(2+)</name>
        <dbReference type="ChEBI" id="CHEBI:18420"/>
    </cofactor>
</comment>
<evidence type="ECO:0000256" key="7">
    <source>
        <dbReference type="ARBA" id="ARBA00022676"/>
    </source>
</evidence>
<evidence type="ECO:0000256" key="1">
    <source>
        <dbReference type="ARBA" id="ARBA00001946"/>
    </source>
</evidence>
<dbReference type="InterPro" id="IPR005904">
    <property type="entry name" value="Hxn_phspho_trans"/>
</dbReference>
<evidence type="ECO:0000256" key="9">
    <source>
        <dbReference type="ARBA" id="ARBA00022723"/>
    </source>
</evidence>
<evidence type="ECO:0000256" key="13">
    <source>
        <dbReference type="ARBA" id="ARBA00048811"/>
    </source>
</evidence>
<evidence type="ECO:0000256" key="14">
    <source>
        <dbReference type="ARBA" id="ARBA00049402"/>
    </source>
</evidence>
<dbReference type="GO" id="GO:0004422">
    <property type="term" value="F:hypoxanthine phosphoribosyltransferase activity"/>
    <property type="evidence" value="ECO:0007669"/>
    <property type="project" value="InterPro"/>
</dbReference>
<dbReference type="InterPro" id="IPR050408">
    <property type="entry name" value="HGPRT"/>
</dbReference>
<dbReference type="GO" id="GO:0032263">
    <property type="term" value="P:GMP salvage"/>
    <property type="evidence" value="ECO:0007669"/>
    <property type="project" value="TreeGrafter"/>
</dbReference>
<evidence type="ECO:0000256" key="3">
    <source>
        <dbReference type="ARBA" id="ARBA00004669"/>
    </source>
</evidence>
<dbReference type="FunFam" id="3.40.50.2020:FF:000006">
    <property type="entry name" value="Hypoxanthine phosphoribosyltransferase"/>
    <property type="match status" value="1"/>
</dbReference>
<evidence type="ECO:0000256" key="15">
    <source>
        <dbReference type="RuleBase" id="RU364099"/>
    </source>
</evidence>
<dbReference type="SUPFAM" id="SSF53271">
    <property type="entry name" value="PRTase-like"/>
    <property type="match status" value="1"/>
</dbReference>
<comment type="similarity">
    <text evidence="4 15">Belongs to the purine/pyrimidine phosphoribosyltransferase family.</text>
</comment>
<evidence type="ECO:0000256" key="4">
    <source>
        <dbReference type="ARBA" id="ARBA00008391"/>
    </source>
</evidence>
<evidence type="ECO:0000313" key="18">
    <source>
        <dbReference type="Proteomes" id="UP000191153"/>
    </source>
</evidence>
<evidence type="ECO:0000259" key="16">
    <source>
        <dbReference type="Pfam" id="PF00156"/>
    </source>
</evidence>
<keyword evidence="8 15" id="KW-0808">Transferase</keyword>
<evidence type="ECO:0000256" key="11">
    <source>
        <dbReference type="ARBA" id="ARBA00022741"/>
    </source>
</evidence>
<dbReference type="CDD" id="cd06223">
    <property type="entry name" value="PRTases_typeI"/>
    <property type="match status" value="1"/>
</dbReference>
<dbReference type="GO" id="GO:0046100">
    <property type="term" value="P:hypoxanthine metabolic process"/>
    <property type="evidence" value="ECO:0007669"/>
    <property type="project" value="TreeGrafter"/>
</dbReference>
<proteinExistence type="inferred from homology"/>
<dbReference type="GO" id="GO:0005829">
    <property type="term" value="C:cytosol"/>
    <property type="evidence" value="ECO:0007669"/>
    <property type="project" value="TreeGrafter"/>
</dbReference>
<name>A0A1T4KK39_9FUSO</name>
<dbReference type="UniPathway" id="UPA00591">
    <property type="reaction ID" value="UER00648"/>
</dbReference>
<organism evidence="17 18">
    <name type="scientific">Cetobacterium ceti</name>
    <dbReference type="NCBI Taxonomy" id="180163"/>
    <lineage>
        <taxon>Bacteria</taxon>
        <taxon>Fusobacteriati</taxon>
        <taxon>Fusobacteriota</taxon>
        <taxon>Fusobacteriia</taxon>
        <taxon>Fusobacteriales</taxon>
        <taxon>Fusobacteriaceae</taxon>
        <taxon>Cetobacterium</taxon>
    </lineage>
</organism>
<comment type="pathway">
    <text evidence="3 15">Purine metabolism; IMP biosynthesis via salvage pathway; IMP from hypoxanthine: step 1/1.</text>
</comment>
<protein>
    <recommendedName>
        <fullName evidence="5 15">Hypoxanthine phosphoribosyltransferase</fullName>
        <ecNumber evidence="5 15">2.4.2.8</ecNumber>
    </recommendedName>
</protein>
<dbReference type="Gene3D" id="3.40.50.2020">
    <property type="match status" value="1"/>
</dbReference>
<evidence type="ECO:0000256" key="8">
    <source>
        <dbReference type="ARBA" id="ARBA00022679"/>
    </source>
</evidence>
<dbReference type="Pfam" id="PF00156">
    <property type="entry name" value="Pribosyltran"/>
    <property type="match status" value="1"/>
</dbReference>